<dbReference type="PROSITE" id="PS51257">
    <property type="entry name" value="PROKAR_LIPOPROTEIN"/>
    <property type="match status" value="1"/>
</dbReference>
<protein>
    <submittedName>
        <fullName evidence="10">Uncharacterized protein</fullName>
    </submittedName>
</protein>
<dbReference type="GO" id="GO:0016020">
    <property type="term" value="C:membrane"/>
    <property type="evidence" value="ECO:0007669"/>
    <property type="project" value="UniProtKB-SubCell"/>
</dbReference>
<evidence type="ECO:0000256" key="4">
    <source>
        <dbReference type="ARBA" id="ARBA00022729"/>
    </source>
</evidence>
<dbReference type="AlphaFoldDB" id="A0A162PXK7"/>
<gene>
    <name evidence="10" type="ORF">PBAT_23070</name>
</gene>
<evidence type="ECO:0000259" key="8">
    <source>
        <dbReference type="Pfam" id="PF05504"/>
    </source>
</evidence>
<evidence type="ECO:0000259" key="9">
    <source>
        <dbReference type="Pfam" id="PF25198"/>
    </source>
</evidence>
<dbReference type="Pfam" id="PF25198">
    <property type="entry name" value="Spore_GerAC_N"/>
    <property type="match status" value="1"/>
</dbReference>
<comment type="similarity">
    <text evidence="2">Belongs to the GerABKC lipoprotein family.</text>
</comment>
<dbReference type="Pfam" id="PF05504">
    <property type="entry name" value="Spore_GerAC"/>
    <property type="match status" value="1"/>
</dbReference>
<organism evidence="10 11">
    <name type="scientific">Paenibacillus antarcticus</name>
    <dbReference type="NCBI Taxonomy" id="253703"/>
    <lineage>
        <taxon>Bacteria</taxon>
        <taxon>Bacillati</taxon>
        <taxon>Bacillota</taxon>
        <taxon>Bacilli</taxon>
        <taxon>Bacillales</taxon>
        <taxon>Paenibacillaceae</taxon>
        <taxon>Paenibacillus</taxon>
    </lineage>
</organism>
<feature type="domain" description="Spore germination GerAC-like C-terminal" evidence="8">
    <location>
        <begin position="219"/>
        <end position="377"/>
    </location>
</feature>
<evidence type="ECO:0000256" key="5">
    <source>
        <dbReference type="ARBA" id="ARBA00023136"/>
    </source>
</evidence>
<keyword evidence="3" id="KW-0309">Germination</keyword>
<keyword evidence="6" id="KW-0564">Palmitate</keyword>
<proteinExistence type="inferred from homology"/>
<dbReference type="InterPro" id="IPR008844">
    <property type="entry name" value="Spore_GerAC-like"/>
</dbReference>
<reference evidence="10 11" key="1">
    <citation type="submission" date="2016-03" db="EMBL/GenBank/DDBJ databases">
        <title>Draft genome sequence of Paenibacillus antarcticus CECT 5836.</title>
        <authorList>
            <person name="Shin S.-K."/>
            <person name="Yi H."/>
        </authorList>
    </citation>
    <scope>NUCLEOTIDE SEQUENCE [LARGE SCALE GENOMIC DNA]</scope>
    <source>
        <strain evidence="10 11">CECT 5836</strain>
    </source>
</reference>
<comment type="subcellular location">
    <subcellularLocation>
        <location evidence="1">Membrane</location>
        <topology evidence="1">Lipid-anchor</topology>
    </subcellularLocation>
</comment>
<evidence type="ECO:0000256" key="2">
    <source>
        <dbReference type="ARBA" id="ARBA00007886"/>
    </source>
</evidence>
<sequence length="383" mass="43280">MSILKRLLISVLALAVLSGCWDSKEIENMAYVTALGFDYEDGKYKAYAQVLNFSNIAKNESAETGKNVPTWIGQGEGHTISESVDSLYATAQQRVFWGHVRTIVCSENLLKQATKIQDVYSAVNRYREIRYNILVYGTKEPIAKLFAIKSLLNYSPIESILSTPEQVFKQFSIIKPVYGYKFIANSTEGSGSCILPSLSIDKKTWLEDAKKIPLLRMNGAYMLRNLKLLGWLSEEDLKGARWLERGINRVPTNVPDTEDPKANVVIIKPHNAITSKVVDGKVQYNVKVSVEAYLNELLEPLSSATIKKETAKVIVAQIRSTYMKGLAIKSDVLNLEDSLYRSNNKKWKELHQHEDTFLLTEDSLQDIEVKVHIIHAGKYKTKR</sequence>
<keyword evidence="4" id="KW-0732">Signal</keyword>
<accession>A0A162PXK7</accession>
<dbReference type="EMBL" id="LVJI01000054">
    <property type="protein sequence ID" value="OAB40200.1"/>
    <property type="molecule type" value="Genomic_DNA"/>
</dbReference>
<dbReference type="GO" id="GO:0009847">
    <property type="term" value="P:spore germination"/>
    <property type="evidence" value="ECO:0007669"/>
    <property type="project" value="InterPro"/>
</dbReference>
<keyword evidence="7" id="KW-0449">Lipoprotein</keyword>
<comment type="caution">
    <text evidence="10">The sequence shown here is derived from an EMBL/GenBank/DDBJ whole genome shotgun (WGS) entry which is preliminary data.</text>
</comment>
<dbReference type="PANTHER" id="PTHR35789">
    <property type="entry name" value="SPORE GERMINATION PROTEIN B3"/>
    <property type="match status" value="1"/>
</dbReference>
<dbReference type="InterPro" id="IPR057336">
    <property type="entry name" value="GerAC_N"/>
</dbReference>
<feature type="domain" description="Spore germination protein N-terminal" evidence="9">
    <location>
        <begin position="22"/>
        <end position="199"/>
    </location>
</feature>
<dbReference type="Proteomes" id="UP000077355">
    <property type="component" value="Unassembled WGS sequence"/>
</dbReference>
<evidence type="ECO:0000313" key="10">
    <source>
        <dbReference type="EMBL" id="OAB40200.1"/>
    </source>
</evidence>
<dbReference type="InterPro" id="IPR038501">
    <property type="entry name" value="Spore_GerAC_C_sf"/>
</dbReference>
<dbReference type="OrthoDB" id="2380468at2"/>
<evidence type="ECO:0000256" key="6">
    <source>
        <dbReference type="ARBA" id="ARBA00023139"/>
    </source>
</evidence>
<dbReference type="RefSeq" id="WP_068653008.1">
    <property type="nucleotide sequence ID" value="NZ_CP043611.1"/>
</dbReference>
<evidence type="ECO:0000256" key="3">
    <source>
        <dbReference type="ARBA" id="ARBA00022544"/>
    </source>
</evidence>
<evidence type="ECO:0000256" key="1">
    <source>
        <dbReference type="ARBA" id="ARBA00004635"/>
    </source>
</evidence>
<dbReference type="NCBIfam" id="TIGR02887">
    <property type="entry name" value="spore_ger_x_C"/>
    <property type="match status" value="1"/>
</dbReference>
<name>A0A162PXK7_9BACL</name>
<evidence type="ECO:0000256" key="7">
    <source>
        <dbReference type="ARBA" id="ARBA00023288"/>
    </source>
</evidence>
<dbReference type="InterPro" id="IPR046953">
    <property type="entry name" value="Spore_GerAC-like_C"/>
</dbReference>
<evidence type="ECO:0000313" key="11">
    <source>
        <dbReference type="Proteomes" id="UP000077355"/>
    </source>
</evidence>
<keyword evidence="11" id="KW-1185">Reference proteome</keyword>
<dbReference type="PANTHER" id="PTHR35789:SF1">
    <property type="entry name" value="SPORE GERMINATION PROTEIN B3"/>
    <property type="match status" value="1"/>
</dbReference>
<keyword evidence="5" id="KW-0472">Membrane</keyword>
<dbReference type="Gene3D" id="3.30.300.210">
    <property type="entry name" value="Nutrient germinant receptor protein C, domain 3"/>
    <property type="match status" value="1"/>
</dbReference>